<dbReference type="GO" id="GO:0005524">
    <property type="term" value="F:ATP binding"/>
    <property type="evidence" value="ECO:0007669"/>
    <property type="project" value="UniProtKB-UniRule"/>
</dbReference>
<evidence type="ECO:0000256" key="2">
    <source>
        <dbReference type="ARBA" id="ARBA00022475"/>
    </source>
</evidence>
<dbReference type="PROSITE" id="PS50901">
    <property type="entry name" value="FTSK"/>
    <property type="match status" value="3"/>
</dbReference>
<keyword evidence="4" id="KW-0677">Repeat</keyword>
<dbReference type="GO" id="GO:0005886">
    <property type="term" value="C:plasma membrane"/>
    <property type="evidence" value="ECO:0007669"/>
    <property type="project" value="UniProtKB-SubCell"/>
</dbReference>
<feature type="domain" description="FtsK" evidence="12">
    <location>
        <begin position="505"/>
        <end position="705"/>
    </location>
</feature>
<dbReference type="NCBIfam" id="TIGR03924">
    <property type="entry name" value="T7SS_EccC_a"/>
    <property type="match status" value="1"/>
</dbReference>
<dbReference type="EMBL" id="AXNT01000171">
    <property type="protein sequence ID" value="KGM00729.1"/>
    <property type="molecule type" value="Genomic_DNA"/>
</dbReference>
<keyword evidence="14" id="KW-1185">Reference proteome</keyword>
<dbReference type="SMART" id="SM00382">
    <property type="entry name" value="AAA"/>
    <property type="match status" value="3"/>
</dbReference>
<keyword evidence="6 9" id="KW-0067">ATP-binding</keyword>
<dbReference type="Gene3D" id="3.40.50.300">
    <property type="entry name" value="P-loop containing nucleotide triphosphate hydrolases"/>
    <property type="match status" value="4"/>
</dbReference>
<evidence type="ECO:0000256" key="9">
    <source>
        <dbReference type="PROSITE-ProRule" id="PRU00289"/>
    </source>
</evidence>
<feature type="transmembrane region" description="Helical" evidence="11">
    <location>
        <begin position="66"/>
        <end position="86"/>
    </location>
</feature>
<protein>
    <submittedName>
        <fullName evidence="13">Cell division protein FtsK</fullName>
    </submittedName>
</protein>
<evidence type="ECO:0000313" key="13">
    <source>
        <dbReference type="EMBL" id="KGM00729.1"/>
    </source>
</evidence>
<evidence type="ECO:0000256" key="4">
    <source>
        <dbReference type="ARBA" id="ARBA00022737"/>
    </source>
</evidence>
<comment type="caution">
    <text evidence="13">The sequence shown here is derived from an EMBL/GenBank/DDBJ whole genome shotgun (WGS) entry which is preliminary data.</text>
</comment>
<organism evidence="13 14">
    <name type="scientific">Cellulomonas cellasea DSM 20118</name>
    <dbReference type="NCBI Taxonomy" id="1408250"/>
    <lineage>
        <taxon>Bacteria</taxon>
        <taxon>Bacillati</taxon>
        <taxon>Actinomycetota</taxon>
        <taxon>Actinomycetes</taxon>
        <taxon>Micrococcales</taxon>
        <taxon>Cellulomonadaceae</taxon>
        <taxon>Cellulomonas</taxon>
    </lineage>
</organism>
<dbReference type="InterPro" id="IPR002543">
    <property type="entry name" value="FtsK_dom"/>
</dbReference>
<keyword evidence="13" id="KW-0132">Cell division</keyword>
<evidence type="ECO:0000313" key="14">
    <source>
        <dbReference type="Proteomes" id="UP000029833"/>
    </source>
</evidence>
<evidence type="ECO:0000256" key="3">
    <source>
        <dbReference type="ARBA" id="ARBA00022692"/>
    </source>
</evidence>
<dbReference type="RefSeq" id="WP_034634666.1">
    <property type="nucleotide sequence ID" value="NZ_AXNT01000171.1"/>
</dbReference>
<keyword evidence="8 11" id="KW-0472">Membrane</keyword>
<dbReference type="PANTHER" id="PTHR22683:SF1">
    <property type="entry name" value="TYPE VII SECRETION SYSTEM PROTEIN ESSC"/>
    <property type="match status" value="1"/>
</dbReference>
<keyword evidence="5 9" id="KW-0547">Nucleotide-binding</keyword>
<keyword evidence="3 11" id="KW-0812">Transmembrane</keyword>
<proteinExistence type="predicted"/>
<dbReference type="InterPro" id="IPR023837">
    <property type="entry name" value="EccCb-like_Actinobacteria"/>
</dbReference>
<evidence type="ECO:0000256" key="8">
    <source>
        <dbReference type="ARBA" id="ARBA00023136"/>
    </source>
</evidence>
<feature type="domain" description="FtsK" evidence="12">
    <location>
        <begin position="1133"/>
        <end position="1309"/>
    </location>
</feature>
<evidence type="ECO:0000256" key="1">
    <source>
        <dbReference type="ARBA" id="ARBA00004651"/>
    </source>
</evidence>
<dbReference type="InterPro" id="IPR027417">
    <property type="entry name" value="P-loop_NTPase"/>
</dbReference>
<keyword evidence="13" id="KW-0131">Cell cycle</keyword>
<evidence type="ECO:0000256" key="10">
    <source>
        <dbReference type="SAM" id="MobiDB-lite"/>
    </source>
</evidence>
<dbReference type="InterPro" id="IPR023836">
    <property type="entry name" value="EccCa-like_Actinobacteria"/>
</dbReference>
<comment type="subcellular location">
    <subcellularLocation>
        <location evidence="1">Cell membrane</location>
        <topology evidence="1">Multi-pass membrane protein</topology>
    </subcellularLocation>
</comment>
<dbReference type="SUPFAM" id="SSF52540">
    <property type="entry name" value="P-loop containing nucleoside triphosphate hydrolases"/>
    <property type="match status" value="3"/>
</dbReference>
<dbReference type="GO" id="GO:0003677">
    <property type="term" value="F:DNA binding"/>
    <property type="evidence" value="ECO:0007669"/>
    <property type="project" value="InterPro"/>
</dbReference>
<feature type="binding site" evidence="9">
    <location>
        <begin position="528"/>
        <end position="535"/>
    </location>
    <ligand>
        <name>ATP</name>
        <dbReference type="ChEBI" id="CHEBI:30616"/>
    </ligand>
</feature>
<dbReference type="NCBIfam" id="TIGR03925">
    <property type="entry name" value="T7SS_EccC_b"/>
    <property type="match status" value="1"/>
</dbReference>
<feature type="region of interest" description="Disordered" evidence="10">
    <location>
        <begin position="1"/>
        <end position="35"/>
    </location>
</feature>
<feature type="binding site" evidence="9">
    <location>
        <begin position="1151"/>
        <end position="1158"/>
    </location>
    <ligand>
        <name>ATP</name>
        <dbReference type="ChEBI" id="CHEBI:30616"/>
    </ligand>
</feature>
<gene>
    <name evidence="13" type="ORF">Q760_06365</name>
</gene>
<sequence>MTLTLVHRPTRSTIPLTRPEPEQIAPPPPLGDDPGGRTPLQFLLPIVGAMSSVVMMVVLRNGQPLFLVIAALVFVVAVIAGVGFAISSRGAQRKQHRAQRELYLDYLEQLRRDLTRRTEDARLDAAVLHPEPAALVPLVRDPARLWERRRRDADFLSVRLGSGSVPWFGLSVPPPESPMQPHDPILLSEARLIAEQAESVEAMPVTVDLRGAGVVAVIGEREQAVGVVRSLLLQLAAHHGPDDVAVAAAFDADRAADWHGLDLLPHVQDPDLFDGPVPARRIAPDVDALAHVLGATLTDRLQHAHSARRTGATRTQPSRLVVVVDDHGRRASRLPVGGGASLRALGVTVVHVLADRLDEPNDVDVRVTLRGNGSSGPSAGGPAGTTARERAHRSATAAAGGPVAGAGGPADEQSVLTIDAGTPAAVDVALVPDVTSPTLFASTARAMAALRVSAAAAQDEQGNRTLDVAELLGVERVDDLDPELLWRPRAASEFLRVPFATDDLGSPVHLDLKESAQLGMGPHGICIGATGSGKSEMLRTLILSLALTHPPEDLSMILVDYKGGAAFAPFVGLPHLAGLIDNLADDPQLTTRARASIQGEVVRRQRMLKDAGSSPSITHYRELRRERPDLLPMPHLFVVIDEFGELLTAEPEFIDLFLQIGRIGRSIGVHLLLSSQRIEGGKLRGLDTYLSYRLGLRTFSEPESQMVLSTADAYHLPALPGYGYLKVDTSVYTRFRAGYVSGPVERIRAPRDEGVEPRPLLLPRYNGIRRDRADDGGAPVLSRPGTGRTFIDESVQRVRDDERAVRPVWLPPLPDRLALGLVVDRAGDRGPGLSTVMGLEDDPTQQRQDPWRLDLARAGGHVAVIGAPQAGRSTLLRTIAASLALTHTPRDVAVYGMDLTGGGLQRIEQFPHVGGVATRAHRDRLARLVEELGGMLALREQVFKARSIDSMAQLRVQHAAGRVPELDAADVVLLVDGYGQIRQDFEELEGAFVDIMLRAAGFGIHLVLGMTRWSELRMGHQALVGTRVELRLNDPTESSIDRKLSSTISVDTPGRVLLDSKNFAHVALPVLDVVPDEAVGDELEALARRTAQSWSGPAAAPIRLLPLHVDPAELPDAFDEPDVVPIGLRQDTMEAALWDFAGDDQHLLVLGDARSGKSTLLRTIARGLQARFASDELAIAVVDVRGHVPGVVEDDYLAAHARNAAQARGLAASIAAELEKRPTRDAEQRAKEPRIVVLVDDHDIVAAGGDDPLAPLLPYMPSARDLGLHVVLTRPVAGASRAMYTQVIQTTRDTGGSVLLMSGERSEGQVVGRLYPERFPPGRGRFVRRGVAPYVVQVAATPEGEVS</sequence>
<keyword evidence="2" id="KW-1003">Cell membrane</keyword>
<evidence type="ECO:0000259" key="12">
    <source>
        <dbReference type="PROSITE" id="PS50901"/>
    </source>
</evidence>
<feature type="region of interest" description="Disordered" evidence="10">
    <location>
        <begin position="368"/>
        <end position="410"/>
    </location>
</feature>
<evidence type="ECO:0000256" key="6">
    <source>
        <dbReference type="ARBA" id="ARBA00022840"/>
    </source>
</evidence>
<accession>A0A0A0B4J9</accession>
<feature type="binding site" evidence="9">
    <location>
        <begin position="866"/>
        <end position="873"/>
    </location>
    <ligand>
        <name>ATP</name>
        <dbReference type="ChEBI" id="CHEBI:30616"/>
    </ligand>
</feature>
<name>A0A0A0B4J9_9CELL</name>
<dbReference type="PANTHER" id="PTHR22683">
    <property type="entry name" value="SPORULATION PROTEIN RELATED"/>
    <property type="match status" value="1"/>
</dbReference>
<keyword evidence="7 11" id="KW-1133">Transmembrane helix</keyword>
<dbReference type="Pfam" id="PF01580">
    <property type="entry name" value="FtsK_SpoIIIE"/>
    <property type="match status" value="2"/>
</dbReference>
<dbReference type="Proteomes" id="UP000029833">
    <property type="component" value="Unassembled WGS sequence"/>
</dbReference>
<evidence type="ECO:0000256" key="5">
    <source>
        <dbReference type="ARBA" id="ARBA00022741"/>
    </source>
</evidence>
<dbReference type="InterPro" id="IPR050206">
    <property type="entry name" value="FtsK/SpoIIIE/SftA"/>
</dbReference>
<evidence type="ECO:0000256" key="7">
    <source>
        <dbReference type="ARBA" id="ARBA00022989"/>
    </source>
</evidence>
<reference evidence="13 14" key="1">
    <citation type="submission" date="2013-10" db="EMBL/GenBank/DDBJ databases">
        <authorList>
            <person name="Wang G."/>
            <person name="Zhuang W."/>
        </authorList>
    </citation>
    <scope>NUCLEOTIDE SEQUENCE [LARGE SCALE GENOMIC DNA]</scope>
    <source>
        <strain evidence="13 14">DSM 20118</strain>
    </source>
</reference>
<feature type="transmembrane region" description="Helical" evidence="11">
    <location>
        <begin position="40"/>
        <end position="59"/>
    </location>
</feature>
<dbReference type="OrthoDB" id="9807790at2"/>
<dbReference type="GO" id="GO:0051301">
    <property type="term" value="P:cell division"/>
    <property type="evidence" value="ECO:0007669"/>
    <property type="project" value="UniProtKB-KW"/>
</dbReference>
<dbReference type="STRING" id="1408250.Q760_06365"/>
<dbReference type="InterPro" id="IPR003593">
    <property type="entry name" value="AAA+_ATPase"/>
</dbReference>
<evidence type="ECO:0000256" key="11">
    <source>
        <dbReference type="SAM" id="Phobius"/>
    </source>
</evidence>
<feature type="domain" description="FtsK" evidence="12">
    <location>
        <begin position="848"/>
        <end position="1039"/>
    </location>
</feature>